<feature type="domain" description="Uracil-DNA glycosylase-like" evidence="1">
    <location>
        <begin position="27"/>
        <end position="184"/>
    </location>
</feature>
<gene>
    <name evidence="2" type="ORF">RB602_11960</name>
</gene>
<evidence type="ECO:0000313" key="2">
    <source>
        <dbReference type="EMBL" id="WOE74555.1"/>
    </source>
</evidence>
<dbReference type="CDD" id="cd10033">
    <property type="entry name" value="UDG_like"/>
    <property type="match status" value="1"/>
</dbReference>
<proteinExistence type="predicted"/>
<reference evidence="2 3" key="1">
    <citation type="submission" date="2023-10" db="EMBL/GenBank/DDBJ databases">
        <title>Complete genome sequence of a Sphingomonadaceae bacterium.</title>
        <authorList>
            <person name="Yan C."/>
        </authorList>
    </citation>
    <scope>NUCLEOTIDE SEQUENCE [LARGE SCALE GENOMIC DNA]</scope>
    <source>
        <strain evidence="2 3">SCSIO 66989</strain>
    </source>
</reference>
<dbReference type="InterPro" id="IPR005122">
    <property type="entry name" value="Uracil-DNA_glycosylase-like"/>
</dbReference>
<dbReference type="RefSeq" id="WP_317080812.1">
    <property type="nucleotide sequence ID" value="NZ_CP136594.1"/>
</dbReference>
<keyword evidence="3" id="KW-1185">Reference proteome</keyword>
<accession>A0AA97I1B6</accession>
<evidence type="ECO:0000313" key="3">
    <source>
        <dbReference type="Proteomes" id="UP001302429"/>
    </source>
</evidence>
<dbReference type="SUPFAM" id="SSF52141">
    <property type="entry name" value="Uracil-DNA glycosylase-like"/>
    <property type="match status" value="1"/>
</dbReference>
<dbReference type="EMBL" id="CP136594">
    <property type="protein sequence ID" value="WOE74555.1"/>
    <property type="molecule type" value="Genomic_DNA"/>
</dbReference>
<dbReference type="InterPro" id="IPR047124">
    <property type="entry name" value="HI_0220.2"/>
</dbReference>
<dbReference type="KEGG" id="acoa:RB602_11960"/>
<dbReference type="SMART" id="SM00987">
    <property type="entry name" value="UreE_C"/>
    <property type="match status" value="1"/>
</dbReference>
<sequence length="202" mass="22294">MTDLVQLLRDVRACQLCQQLPLGPQPLLQAGPKARILIAGQAPGRKTHKAAKPFYDASGERLRDWLGVSEAQFYNPDIFAILPMAFCFPGSGRSGDAPPPPICAETWREPLLKELPNIALTIVLGRYAIGYHLPDDKKTPIDALSRCWLDDGGDTLVLPHPSGRNNIWLAKNPWFAAELVPKLRECVAEVIRTYPPPLQGRG</sequence>
<dbReference type="Proteomes" id="UP001302429">
    <property type="component" value="Chromosome"/>
</dbReference>
<dbReference type="PANTHER" id="PTHR42160:SF1">
    <property type="entry name" value="URACIL-DNA GLYCOSYLASE SUPERFAMILY PROTEIN"/>
    <property type="match status" value="1"/>
</dbReference>
<dbReference type="AlphaFoldDB" id="A0AA97I1B6"/>
<dbReference type="Pfam" id="PF03167">
    <property type="entry name" value="UDG"/>
    <property type="match status" value="1"/>
</dbReference>
<organism evidence="2 3">
    <name type="scientific">Alterisphingorhabdus coralli</name>
    <dbReference type="NCBI Taxonomy" id="3071408"/>
    <lineage>
        <taxon>Bacteria</taxon>
        <taxon>Pseudomonadati</taxon>
        <taxon>Pseudomonadota</taxon>
        <taxon>Alphaproteobacteria</taxon>
        <taxon>Sphingomonadales</taxon>
        <taxon>Sphingomonadaceae</taxon>
        <taxon>Alterisphingorhabdus (ex Yan et al. 2024)</taxon>
    </lineage>
</organism>
<protein>
    <submittedName>
        <fullName evidence="2">Uracil-DNA glycosylase family protein</fullName>
    </submittedName>
</protein>
<dbReference type="Gene3D" id="3.40.470.10">
    <property type="entry name" value="Uracil-DNA glycosylase-like domain"/>
    <property type="match status" value="1"/>
</dbReference>
<name>A0AA97I1B6_9SPHN</name>
<dbReference type="InterPro" id="IPR036895">
    <property type="entry name" value="Uracil-DNA_glycosylase-like_sf"/>
</dbReference>
<dbReference type="SMART" id="SM00986">
    <property type="entry name" value="UDG"/>
    <property type="match status" value="1"/>
</dbReference>
<evidence type="ECO:0000259" key="1">
    <source>
        <dbReference type="SMART" id="SM00986"/>
    </source>
</evidence>
<dbReference type="PANTHER" id="PTHR42160">
    <property type="entry name" value="URACIL-DNA GLYCOSYLASE SUPERFAMILY PROTEIN"/>
    <property type="match status" value="1"/>
</dbReference>